<dbReference type="CDD" id="cd02440">
    <property type="entry name" value="AdoMet_MTases"/>
    <property type="match status" value="1"/>
</dbReference>
<dbReference type="AlphaFoldDB" id="A0A0D1X8H0"/>
<dbReference type="InterPro" id="IPR029063">
    <property type="entry name" value="SAM-dependent_MTases_sf"/>
</dbReference>
<dbReference type="GeneID" id="27317827"/>
<dbReference type="SUPFAM" id="SSF53335">
    <property type="entry name" value="S-adenosyl-L-methionine-dependent methyltransferases"/>
    <property type="match status" value="1"/>
</dbReference>
<evidence type="ECO:0000313" key="2">
    <source>
        <dbReference type="EMBL" id="KIV98300.1"/>
    </source>
</evidence>
<dbReference type="VEuPathDB" id="FungiDB:PV09_09854"/>
<dbReference type="PANTHER" id="PTHR43591:SF24">
    <property type="entry name" value="2-METHOXY-6-POLYPRENYL-1,4-BENZOQUINOL METHYLASE, MITOCHONDRIAL"/>
    <property type="match status" value="1"/>
</dbReference>
<evidence type="ECO:0000256" key="1">
    <source>
        <dbReference type="SAM" id="MobiDB-lite"/>
    </source>
</evidence>
<dbReference type="OrthoDB" id="66144at2759"/>
<dbReference type="STRING" id="253628.A0A0D1X8H0"/>
<sequence length="270" mass="30953">MERHAPSPGSPGSESTFENIPEDLERGMHEYGREFPPHRDENSLPILRPQDSQAEQAARISSAIWQFLANDDLTVTSPLQDVRRILHINCGTGTWCTLASEKYPNAKVRGWDTITSWKRKAPQMVSFYVGDFKEAFESCERWDIILLSDLLGTVQDWKEIYRSCYRNLNSGGILIHRELEPYIHPLDSLPPTISQFNTFLRQAAESAGTPLDIAKHMQEQMKGQNFSVRANIDPKHRIPLGTWDHRRQYVMLGELSLARIHLDLEGLCLR</sequence>
<feature type="non-terminal residue" evidence="2">
    <location>
        <position position="270"/>
    </location>
</feature>
<keyword evidence="3" id="KW-1185">Reference proteome</keyword>
<dbReference type="EMBL" id="KN847847">
    <property type="protein sequence ID" value="KIV98300.1"/>
    <property type="molecule type" value="Genomic_DNA"/>
</dbReference>
<feature type="compositionally biased region" description="Basic and acidic residues" evidence="1">
    <location>
        <begin position="23"/>
        <end position="42"/>
    </location>
</feature>
<dbReference type="RefSeq" id="XP_016208170.1">
    <property type="nucleotide sequence ID" value="XM_016364002.1"/>
</dbReference>
<dbReference type="GO" id="GO:0008168">
    <property type="term" value="F:methyltransferase activity"/>
    <property type="evidence" value="ECO:0007669"/>
    <property type="project" value="TreeGrafter"/>
</dbReference>
<organism evidence="2 3">
    <name type="scientific">Verruconis gallopava</name>
    <dbReference type="NCBI Taxonomy" id="253628"/>
    <lineage>
        <taxon>Eukaryota</taxon>
        <taxon>Fungi</taxon>
        <taxon>Dikarya</taxon>
        <taxon>Ascomycota</taxon>
        <taxon>Pezizomycotina</taxon>
        <taxon>Dothideomycetes</taxon>
        <taxon>Pleosporomycetidae</taxon>
        <taxon>Venturiales</taxon>
        <taxon>Sympoventuriaceae</taxon>
        <taxon>Verruconis</taxon>
    </lineage>
</organism>
<dbReference type="HOGENOM" id="CLU_1031343_0_0_1"/>
<proteinExistence type="predicted"/>
<gene>
    <name evidence="2" type="ORF">PV09_09854</name>
</gene>
<feature type="region of interest" description="Disordered" evidence="1">
    <location>
        <begin position="1"/>
        <end position="45"/>
    </location>
</feature>
<accession>A0A0D1X8H0</accession>
<dbReference type="Proteomes" id="UP000053259">
    <property type="component" value="Unassembled WGS sequence"/>
</dbReference>
<evidence type="ECO:0000313" key="3">
    <source>
        <dbReference type="Proteomes" id="UP000053259"/>
    </source>
</evidence>
<dbReference type="Pfam" id="PF13489">
    <property type="entry name" value="Methyltransf_23"/>
    <property type="match status" value="1"/>
</dbReference>
<dbReference type="InParanoid" id="A0A0D1X8H0"/>
<reference evidence="2 3" key="1">
    <citation type="submission" date="2015-01" db="EMBL/GenBank/DDBJ databases">
        <title>The Genome Sequence of Ochroconis gallopava CBS43764.</title>
        <authorList>
            <consortium name="The Broad Institute Genomics Platform"/>
            <person name="Cuomo C."/>
            <person name="de Hoog S."/>
            <person name="Gorbushina A."/>
            <person name="Stielow B."/>
            <person name="Teixiera M."/>
            <person name="Abouelleil A."/>
            <person name="Chapman S.B."/>
            <person name="Priest M."/>
            <person name="Young S.K."/>
            <person name="Wortman J."/>
            <person name="Nusbaum C."/>
            <person name="Birren B."/>
        </authorList>
    </citation>
    <scope>NUCLEOTIDE SEQUENCE [LARGE SCALE GENOMIC DNA]</scope>
    <source>
        <strain evidence="2 3">CBS 43764</strain>
    </source>
</reference>
<evidence type="ECO:0008006" key="4">
    <source>
        <dbReference type="Google" id="ProtNLM"/>
    </source>
</evidence>
<dbReference type="PANTHER" id="PTHR43591">
    <property type="entry name" value="METHYLTRANSFERASE"/>
    <property type="match status" value="1"/>
</dbReference>
<name>A0A0D1X8H0_9PEZI</name>
<dbReference type="Gene3D" id="3.40.50.150">
    <property type="entry name" value="Vaccinia Virus protein VP39"/>
    <property type="match status" value="1"/>
</dbReference>
<protein>
    <recommendedName>
        <fullName evidence="4">Methyltransferase domain-containing protein</fullName>
    </recommendedName>
</protein>